<organism evidence="2 3">
    <name type="scientific">Nocardia macrotermitis</name>
    <dbReference type="NCBI Taxonomy" id="2585198"/>
    <lineage>
        <taxon>Bacteria</taxon>
        <taxon>Bacillati</taxon>
        <taxon>Actinomycetota</taxon>
        <taxon>Actinomycetes</taxon>
        <taxon>Mycobacteriales</taxon>
        <taxon>Nocardiaceae</taxon>
        <taxon>Nocardia</taxon>
    </lineage>
</organism>
<reference evidence="2 3" key="1">
    <citation type="submission" date="2019-10" db="EMBL/GenBank/DDBJ databases">
        <title>Nocardia macrotermitis sp. nov. and Nocardia aurantia sp. nov., isolated from the gut of fungus growing-termite Macrotermes natalensis.</title>
        <authorList>
            <person name="Benndorf R."/>
            <person name="Schwitalla J."/>
            <person name="Martin K."/>
            <person name="De Beer W."/>
            <person name="Kaster A.-K."/>
            <person name="Vollmers J."/>
            <person name="Poulsen M."/>
            <person name="Beemelmanns C."/>
        </authorList>
    </citation>
    <scope>NUCLEOTIDE SEQUENCE [LARGE SCALE GENOMIC DNA]</scope>
    <source>
        <strain evidence="2 3">RB20</strain>
    </source>
</reference>
<dbReference type="RefSeq" id="WP_153412568.1">
    <property type="nucleotide sequence ID" value="NZ_WEGK01000010.1"/>
</dbReference>
<name>A0A7K0D7C0_9NOCA</name>
<feature type="region of interest" description="Disordered" evidence="1">
    <location>
        <begin position="1"/>
        <end position="48"/>
    </location>
</feature>
<evidence type="ECO:0000256" key="1">
    <source>
        <dbReference type="SAM" id="MobiDB-lite"/>
    </source>
</evidence>
<feature type="compositionally biased region" description="Polar residues" evidence="1">
    <location>
        <begin position="15"/>
        <end position="24"/>
    </location>
</feature>
<comment type="caution">
    <text evidence="2">The sequence shown here is derived from an EMBL/GenBank/DDBJ whole genome shotgun (WGS) entry which is preliminary data.</text>
</comment>
<gene>
    <name evidence="2" type="ORF">NRB20_47660</name>
</gene>
<dbReference type="AlphaFoldDB" id="A0A7K0D7C0"/>
<evidence type="ECO:0000313" key="2">
    <source>
        <dbReference type="EMBL" id="MQY21653.1"/>
    </source>
</evidence>
<proteinExistence type="predicted"/>
<accession>A0A7K0D7C0</accession>
<evidence type="ECO:0000313" key="3">
    <source>
        <dbReference type="Proteomes" id="UP000438448"/>
    </source>
</evidence>
<sequence>MGYEDLARAQPARLSPNQMLSGHTIQDPPIPAAAVESASSEHGQAVGR</sequence>
<dbReference type="EMBL" id="WEGK01000010">
    <property type="protein sequence ID" value="MQY21653.1"/>
    <property type="molecule type" value="Genomic_DNA"/>
</dbReference>
<keyword evidence="3" id="KW-1185">Reference proteome</keyword>
<dbReference type="Proteomes" id="UP000438448">
    <property type="component" value="Unassembled WGS sequence"/>
</dbReference>
<protein>
    <submittedName>
        <fullName evidence="2">Uncharacterized protein</fullName>
    </submittedName>
</protein>